<dbReference type="PhylomeDB" id="A7SHA2"/>
<name>A7SHA2_NEMVE</name>
<reference evidence="2 3" key="1">
    <citation type="journal article" date="2007" name="Science">
        <title>Sea anemone genome reveals ancestral eumetazoan gene repertoire and genomic organization.</title>
        <authorList>
            <person name="Putnam N.H."/>
            <person name="Srivastava M."/>
            <person name="Hellsten U."/>
            <person name="Dirks B."/>
            <person name="Chapman J."/>
            <person name="Salamov A."/>
            <person name="Terry A."/>
            <person name="Shapiro H."/>
            <person name="Lindquist E."/>
            <person name="Kapitonov V.V."/>
            <person name="Jurka J."/>
            <person name="Genikhovich G."/>
            <person name="Grigoriev I.V."/>
            <person name="Lucas S.M."/>
            <person name="Steele R.E."/>
            <person name="Finnerty J.R."/>
            <person name="Technau U."/>
            <person name="Martindale M.Q."/>
            <person name="Rokhsar D.S."/>
        </authorList>
    </citation>
    <scope>NUCLEOTIDE SEQUENCE [LARGE SCALE GENOMIC DNA]</scope>
    <source>
        <strain evidence="3">CH2 X CH6</strain>
    </source>
</reference>
<proteinExistence type="predicted"/>
<feature type="non-terminal residue" evidence="2">
    <location>
        <position position="1"/>
    </location>
</feature>
<organism evidence="2 3">
    <name type="scientific">Nematostella vectensis</name>
    <name type="common">Starlet sea anemone</name>
    <dbReference type="NCBI Taxonomy" id="45351"/>
    <lineage>
        <taxon>Eukaryota</taxon>
        <taxon>Metazoa</taxon>
        <taxon>Cnidaria</taxon>
        <taxon>Anthozoa</taxon>
        <taxon>Hexacorallia</taxon>
        <taxon>Actiniaria</taxon>
        <taxon>Edwardsiidae</taxon>
        <taxon>Nematostella</taxon>
    </lineage>
</organism>
<evidence type="ECO:0000313" key="3">
    <source>
        <dbReference type="Proteomes" id="UP000001593"/>
    </source>
</evidence>
<dbReference type="HOGENOM" id="CLU_3020319_0_0_1"/>
<evidence type="ECO:0000256" key="1">
    <source>
        <dbReference type="SAM" id="MobiDB-lite"/>
    </source>
</evidence>
<dbReference type="AlphaFoldDB" id="A7SHA2"/>
<dbReference type="EMBL" id="DS469658">
    <property type="protein sequence ID" value="EDO36924.1"/>
    <property type="molecule type" value="Genomic_DNA"/>
</dbReference>
<protein>
    <submittedName>
        <fullName evidence="2">Uncharacterized protein</fullName>
    </submittedName>
</protein>
<dbReference type="Proteomes" id="UP000001593">
    <property type="component" value="Unassembled WGS sequence"/>
</dbReference>
<feature type="region of interest" description="Disordered" evidence="1">
    <location>
        <begin position="1"/>
        <end position="56"/>
    </location>
</feature>
<sequence length="56" mass="5868">PRLPRPHTYTAGPAQLPQPHTYGTGPAPGSNDLIHARQGPGPRLPQPHAYTTGPAP</sequence>
<feature type="non-terminal residue" evidence="2">
    <location>
        <position position="56"/>
    </location>
</feature>
<accession>A7SHA2</accession>
<evidence type="ECO:0000313" key="2">
    <source>
        <dbReference type="EMBL" id="EDO36924.1"/>
    </source>
</evidence>
<keyword evidence="3" id="KW-1185">Reference proteome</keyword>
<dbReference type="InParanoid" id="A7SHA2"/>
<gene>
    <name evidence="2" type="ORF">NEMVEDRAFT_v1g118332</name>
</gene>